<dbReference type="Proteomes" id="UP000011885">
    <property type="component" value="Unassembled WGS sequence"/>
</dbReference>
<protein>
    <submittedName>
        <fullName evidence="2">Histidine kinase</fullName>
    </submittedName>
</protein>
<keyword evidence="2" id="KW-0418">Kinase</keyword>
<gene>
    <name evidence="2" type="ORF">RSSM_00384</name>
</gene>
<dbReference type="GO" id="GO:0016301">
    <property type="term" value="F:kinase activity"/>
    <property type="evidence" value="ECO:0007669"/>
    <property type="project" value="UniProtKB-KW"/>
</dbReference>
<organism evidence="2 3">
    <name type="scientific">Rhodopirellula sallentina SM41</name>
    <dbReference type="NCBI Taxonomy" id="1263870"/>
    <lineage>
        <taxon>Bacteria</taxon>
        <taxon>Pseudomonadati</taxon>
        <taxon>Planctomycetota</taxon>
        <taxon>Planctomycetia</taxon>
        <taxon>Pirellulales</taxon>
        <taxon>Pirellulaceae</taxon>
        <taxon>Rhodopirellula</taxon>
    </lineage>
</organism>
<reference evidence="2 3" key="1">
    <citation type="journal article" date="2013" name="Mar. Genomics">
        <title>Expression of sulfatases in Rhodopirellula baltica and the diversity of sulfatases in the genus Rhodopirellula.</title>
        <authorList>
            <person name="Wegner C.E."/>
            <person name="Richter-Heitmann T."/>
            <person name="Klindworth A."/>
            <person name="Klockow C."/>
            <person name="Richter M."/>
            <person name="Achstetter T."/>
            <person name="Glockner F.O."/>
            <person name="Harder J."/>
        </authorList>
    </citation>
    <scope>NUCLEOTIDE SEQUENCE [LARGE SCALE GENOMIC DNA]</scope>
    <source>
        <strain evidence="2 3">SM41</strain>
    </source>
</reference>
<sequence length="244" mass="27518">MLAWLLLVFAAHSSLGDDFSLERTPHRDTPQRLLEERLLKIDRSLQLLARPSMRSGVGAIGYRSSASDDPNETVEITIRLAEETSIDQVVLVPAIWRDTTLGFRADGFPVAFNISVGCDDDEGHRVASLTSDDNLLPRIAPVVVDIEPQNASWIRVEATQLSRRAWDNRYVLQLSEILVFSGRENVALHQSVESSSSDEWEQGPTQTKIPRRWIHALPHERRGRRAKHGVHQQSRRRCVADAFG</sequence>
<dbReference type="RefSeq" id="WP_008673821.1">
    <property type="nucleotide sequence ID" value="NZ_ANOH01000037.1"/>
</dbReference>
<proteinExistence type="predicted"/>
<dbReference type="EMBL" id="ANOH01000037">
    <property type="protein sequence ID" value="EMI58175.1"/>
    <property type="molecule type" value="Genomic_DNA"/>
</dbReference>
<name>M5U9T4_9BACT</name>
<feature type="region of interest" description="Disordered" evidence="1">
    <location>
        <begin position="191"/>
        <end position="244"/>
    </location>
</feature>
<dbReference type="AlphaFoldDB" id="M5U9T4"/>
<keyword evidence="2" id="KW-0808">Transferase</keyword>
<dbReference type="Gene3D" id="2.60.120.260">
    <property type="entry name" value="Galactose-binding domain-like"/>
    <property type="match status" value="1"/>
</dbReference>
<evidence type="ECO:0000256" key="1">
    <source>
        <dbReference type="SAM" id="MobiDB-lite"/>
    </source>
</evidence>
<keyword evidence="3" id="KW-1185">Reference proteome</keyword>
<evidence type="ECO:0000313" key="2">
    <source>
        <dbReference type="EMBL" id="EMI58175.1"/>
    </source>
</evidence>
<comment type="caution">
    <text evidence="2">The sequence shown here is derived from an EMBL/GenBank/DDBJ whole genome shotgun (WGS) entry which is preliminary data.</text>
</comment>
<dbReference type="PATRIC" id="fig|1263870.3.peg.418"/>
<feature type="compositionally biased region" description="Basic residues" evidence="1">
    <location>
        <begin position="221"/>
        <end position="237"/>
    </location>
</feature>
<accession>M5U9T4</accession>
<evidence type="ECO:0000313" key="3">
    <source>
        <dbReference type="Proteomes" id="UP000011885"/>
    </source>
</evidence>